<proteinExistence type="predicted"/>
<dbReference type="STRING" id="684065.SAMN05421738_10277"/>
<evidence type="ECO:0000313" key="1">
    <source>
        <dbReference type="EMBL" id="SFM72340.1"/>
    </source>
</evidence>
<protein>
    <submittedName>
        <fullName evidence="1">Glycosyl transferases group 1</fullName>
    </submittedName>
</protein>
<dbReference type="Pfam" id="PF13692">
    <property type="entry name" value="Glyco_trans_1_4"/>
    <property type="match status" value="1"/>
</dbReference>
<sequence>MNSEKQLHFVSMDVPFPPNYGGIIDVFFKLKAFNQSGVKIYLHLFGFKNERNLELEKYAEEVYFYPIKQNPFLVFNKYPISVSSRNGEKLYSNLIKNKAPIFFESLKTTKILNQFSLPNFSKFLRLHNIEQNYFEGLSKSEWNPVKKKLFELEAKKYIDYEKIITQFDQVFTLSNYEQSYVFNKYKKGTFVPVFHGNEFFRNLDGFGDYILYHGDLRASDNKKSLEFLIDTFKEIDYPFLIASSNQEKWVKSKIANHKNMKFVYLENFNHLLELFSGAHINVSWSFQQSGTKLKVVNALFNSRFSVINDKVVDDKNIRQLCVEACDKAELISQINKLIQTPFQPSVNYKFILENYLNDKLNAQKILKEIFP</sequence>
<dbReference type="EMBL" id="FOUZ01000002">
    <property type="protein sequence ID" value="SFM72340.1"/>
    <property type="molecule type" value="Genomic_DNA"/>
</dbReference>
<evidence type="ECO:0000313" key="2">
    <source>
        <dbReference type="Proteomes" id="UP000199149"/>
    </source>
</evidence>
<dbReference type="OrthoDB" id="1094459at2"/>
<dbReference type="RefSeq" id="WP_125112900.1">
    <property type="nucleotide sequence ID" value="NZ_FOUZ01000002.1"/>
</dbReference>
<name>A0A1I4T706_9FLAO</name>
<dbReference type="AlphaFoldDB" id="A0A1I4T706"/>
<dbReference type="Proteomes" id="UP000199149">
    <property type="component" value="Unassembled WGS sequence"/>
</dbReference>
<dbReference type="GO" id="GO:0016740">
    <property type="term" value="F:transferase activity"/>
    <property type="evidence" value="ECO:0007669"/>
    <property type="project" value="UniProtKB-KW"/>
</dbReference>
<keyword evidence="2" id="KW-1185">Reference proteome</keyword>
<gene>
    <name evidence="1" type="ORF">SAMN05421738_10277</name>
</gene>
<keyword evidence="1" id="KW-0808">Transferase</keyword>
<reference evidence="2" key="1">
    <citation type="submission" date="2016-10" db="EMBL/GenBank/DDBJ databases">
        <authorList>
            <person name="Varghese N."/>
            <person name="Submissions S."/>
        </authorList>
    </citation>
    <scope>NUCLEOTIDE SEQUENCE [LARGE SCALE GENOMIC DNA]</scope>
    <source>
        <strain evidence="2">XJ109</strain>
    </source>
</reference>
<accession>A0A1I4T706</accession>
<organism evidence="1 2">
    <name type="scientific">Algoriella xinjiangensis</name>
    <dbReference type="NCBI Taxonomy" id="684065"/>
    <lineage>
        <taxon>Bacteria</taxon>
        <taxon>Pseudomonadati</taxon>
        <taxon>Bacteroidota</taxon>
        <taxon>Flavobacteriia</taxon>
        <taxon>Flavobacteriales</taxon>
        <taxon>Weeksellaceae</taxon>
        <taxon>Algoriella</taxon>
    </lineage>
</organism>